<feature type="domain" description="RNase H type-1" evidence="1">
    <location>
        <begin position="211"/>
        <end position="320"/>
    </location>
</feature>
<protein>
    <recommendedName>
        <fullName evidence="1">RNase H type-1 domain-containing protein</fullName>
    </recommendedName>
</protein>
<dbReference type="Pfam" id="PF00078">
    <property type="entry name" value="RVT_1"/>
    <property type="match status" value="1"/>
</dbReference>
<gene>
    <name evidence="2" type="ORF">AVEN_189978_1</name>
</gene>
<dbReference type="AlphaFoldDB" id="A0A4Y2XEX1"/>
<keyword evidence="3" id="KW-1185">Reference proteome</keyword>
<dbReference type="Gene3D" id="3.60.10.10">
    <property type="entry name" value="Endonuclease/exonuclease/phosphatase"/>
    <property type="match status" value="1"/>
</dbReference>
<evidence type="ECO:0000313" key="3">
    <source>
        <dbReference type="Proteomes" id="UP000499080"/>
    </source>
</evidence>
<dbReference type="InterPro" id="IPR012337">
    <property type="entry name" value="RNaseH-like_sf"/>
</dbReference>
<dbReference type="CDD" id="cd09276">
    <property type="entry name" value="Rnase_HI_RT_non_LTR"/>
    <property type="match status" value="1"/>
</dbReference>
<dbReference type="OrthoDB" id="6437659at2759"/>
<dbReference type="Pfam" id="PF14529">
    <property type="entry name" value="Exo_endo_phos_2"/>
    <property type="match status" value="1"/>
</dbReference>
<dbReference type="EMBL" id="BGPR01074866">
    <property type="protein sequence ID" value="GBO46902.1"/>
    <property type="molecule type" value="Genomic_DNA"/>
</dbReference>
<dbReference type="InterPro" id="IPR005135">
    <property type="entry name" value="Endo/exonuclease/phosphatase"/>
</dbReference>
<dbReference type="InterPro" id="IPR036691">
    <property type="entry name" value="Endo/exonu/phosph_ase_sf"/>
</dbReference>
<evidence type="ECO:0000259" key="1">
    <source>
        <dbReference type="PROSITE" id="PS50879"/>
    </source>
</evidence>
<dbReference type="Proteomes" id="UP000499080">
    <property type="component" value="Unassembled WGS sequence"/>
</dbReference>
<dbReference type="Gene3D" id="3.30.420.10">
    <property type="entry name" value="Ribonuclease H-like superfamily/Ribonuclease H"/>
    <property type="match status" value="1"/>
</dbReference>
<sequence length="458" mass="51128">MCVNLIACGFCVSIRFLFQEEYDLEANYLLKGMNTYNIIKSVTELDYISEDRVNEVIMPHDDSLILEISNLGLNGSLDLLVGDFNARSQIWGYGFEDRRGQIMSEFIAANNFSICNRTDLGPTFVTGKAQGFPDLSLLSTVLQDLFDSWWILNIESLSDHKTVTYCIGSDLVSVGVCQGCPQGSVLAPHIWSFYFNDVLLLNNDKFFLQAYADDLALVVSASSRKILEDSVSSFLDMAELAAINFAAGWAVENSYKINIFTDSFSSIEVLKKANSKSNYINTIKNNMFKAIGSVGLYWVNAHAGIPGNELAAQLAKEATTDGGLLSLPAPYAFLKKFINSNISGRWQRHWGEAKNGVRVKEFVPFVDTTLLTHYRSLLFFISGHGPFPAHLFRFKIFNSPNCSCGGLGDADHLAFDCPHTTDFHFTRPTFLNKPAWFKNVLNNPSALLRMERICSIFT</sequence>
<comment type="caution">
    <text evidence="2">The sequence shown here is derived from an EMBL/GenBank/DDBJ whole genome shotgun (WGS) entry which is preliminary data.</text>
</comment>
<dbReference type="GO" id="GO:0004523">
    <property type="term" value="F:RNA-DNA hybrid ribonuclease activity"/>
    <property type="evidence" value="ECO:0007669"/>
    <property type="project" value="InterPro"/>
</dbReference>
<evidence type="ECO:0000313" key="2">
    <source>
        <dbReference type="EMBL" id="GBO46902.1"/>
    </source>
</evidence>
<name>A0A4Y2XEX1_ARAVE</name>
<dbReference type="SUPFAM" id="SSF56219">
    <property type="entry name" value="DNase I-like"/>
    <property type="match status" value="1"/>
</dbReference>
<dbReference type="InterPro" id="IPR000477">
    <property type="entry name" value="RT_dom"/>
</dbReference>
<organism evidence="2 3">
    <name type="scientific">Araneus ventricosus</name>
    <name type="common">Orbweaver spider</name>
    <name type="synonym">Epeira ventricosa</name>
    <dbReference type="NCBI Taxonomy" id="182803"/>
    <lineage>
        <taxon>Eukaryota</taxon>
        <taxon>Metazoa</taxon>
        <taxon>Ecdysozoa</taxon>
        <taxon>Arthropoda</taxon>
        <taxon>Chelicerata</taxon>
        <taxon>Arachnida</taxon>
        <taxon>Araneae</taxon>
        <taxon>Araneomorphae</taxon>
        <taxon>Entelegynae</taxon>
        <taxon>Araneoidea</taxon>
        <taxon>Araneidae</taxon>
        <taxon>Araneus</taxon>
    </lineage>
</organism>
<reference evidence="2 3" key="1">
    <citation type="journal article" date="2019" name="Sci. Rep.">
        <title>Orb-weaving spider Araneus ventricosus genome elucidates the spidroin gene catalogue.</title>
        <authorList>
            <person name="Kono N."/>
            <person name="Nakamura H."/>
            <person name="Ohtoshi R."/>
            <person name="Moran D.A.P."/>
            <person name="Shinohara A."/>
            <person name="Yoshida Y."/>
            <person name="Fujiwara M."/>
            <person name="Mori M."/>
            <person name="Tomita M."/>
            <person name="Arakawa K."/>
        </authorList>
    </citation>
    <scope>NUCLEOTIDE SEQUENCE [LARGE SCALE GENOMIC DNA]</scope>
</reference>
<dbReference type="InterPro" id="IPR036397">
    <property type="entry name" value="RNaseH_sf"/>
</dbReference>
<dbReference type="PROSITE" id="PS50879">
    <property type="entry name" value="RNASE_H_1"/>
    <property type="match status" value="1"/>
</dbReference>
<accession>A0A4Y2XEX1</accession>
<dbReference type="InterPro" id="IPR002156">
    <property type="entry name" value="RNaseH_domain"/>
</dbReference>
<dbReference type="SUPFAM" id="SSF53098">
    <property type="entry name" value="Ribonuclease H-like"/>
    <property type="match status" value="1"/>
</dbReference>
<proteinExistence type="predicted"/>
<dbReference type="GO" id="GO:0003676">
    <property type="term" value="F:nucleic acid binding"/>
    <property type="evidence" value="ECO:0007669"/>
    <property type="project" value="InterPro"/>
</dbReference>